<keyword evidence="3" id="KW-1185">Reference proteome</keyword>
<protein>
    <recommendedName>
        <fullName evidence="4">Secreted protein</fullName>
    </recommendedName>
</protein>
<sequence>MNSSNLCLPCTLLLCRLLYTGEDRVICILRFISTCLFVESSPWGADYLFLTAVQNLLHLKQEFKLKTILFPSKLEHTSHAFKVLTVSLKPIAIQKLHHLYMEENETSK</sequence>
<evidence type="ECO:0000256" key="1">
    <source>
        <dbReference type="SAM" id="SignalP"/>
    </source>
</evidence>
<evidence type="ECO:0000313" key="3">
    <source>
        <dbReference type="Proteomes" id="UP000593572"/>
    </source>
</evidence>
<name>A0A7J8M1A4_9ROSI</name>
<dbReference type="Proteomes" id="UP000593572">
    <property type="component" value="Unassembled WGS sequence"/>
</dbReference>
<gene>
    <name evidence="2" type="ORF">Golob_015503</name>
</gene>
<feature type="chain" id="PRO_5029561228" description="Secreted protein" evidence="1">
    <location>
        <begin position="23"/>
        <end position="108"/>
    </location>
</feature>
<keyword evidence="1" id="KW-0732">Signal</keyword>
<evidence type="ECO:0008006" key="4">
    <source>
        <dbReference type="Google" id="ProtNLM"/>
    </source>
</evidence>
<organism evidence="2 3">
    <name type="scientific">Gossypium lobatum</name>
    <dbReference type="NCBI Taxonomy" id="34289"/>
    <lineage>
        <taxon>Eukaryota</taxon>
        <taxon>Viridiplantae</taxon>
        <taxon>Streptophyta</taxon>
        <taxon>Embryophyta</taxon>
        <taxon>Tracheophyta</taxon>
        <taxon>Spermatophyta</taxon>
        <taxon>Magnoliopsida</taxon>
        <taxon>eudicotyledons</taxon>
        <taxon>Gunneridae</taxon>
        <taxon>Pentapetalae</taxon>
        <taxon>rosids</taxon>
        <taxon>malvids</taxon>
        <taxon>Malvales</taxon>
        <taxon>Malvaceae</taxon>
        <taxon>Malvoideae</taxon>
        <taxon>Gossypium</taxon>
    </lineage>
</organism>
<comment type="caution">
    <text evidence="2">The sequence shown here is derived from an EMBL/GenBank/DDBJ whole genome shotgun (WGS) entry which is preliminary data.</text>
</comment>
<proteinExistence type="predicted"/>
<dbReference type="AlphaFoldDB" id="A0A7J8M1A4"/>
<evidence type="ECO:0000313" key="2">
    <source>
        <dbReference type="EMBL" id="MBA0558487.1"/>
    </source>
</evidence>
<dbReference type="EMBL" id="JABEZX010000006">
    <property type="protein sequence ID" value="MBA0558487.1"/>
    <property type="molecule type" value="Genomic_DNA"/>
</dbReference>
<feature type="signal peptide" evidence="1">
    <location>
        <begin position="1"/>
        <end position="22"/>
    </location>
</feature>
<reference evidence="2 3" key="1">
    <citation type="journal article" date="2019" name="Genome Biol. Evol.">
        <title>Insights into the evolution of the New World diploid cottons (Gossypium, subgenus Houzingenia) based on genome sequencing.</title>
        <authorList>
            <person name="Grover C.E."/>
            <person name="Arick M.A. 2nd"/>
            <person name="Thrash A."/>
            <person name="Conover J.L."/>
            <person name="Sanders W.S."/>
            <person name="Peterson D.G."/>
            <person name="Frelichowski J.E."/>
            <person name="Scheffler J.A."/>
            <person name="Scheffler B.E."/>
            <person name="Wendel J.F."/>
        </authorList>
    </citation>
    <scope>NUCLEOTIDE SEQUENCE [LARGE SCALE GENOMIC DNA]</scope>
    <source>
        <strain evidence="2">157</strain>
        <tissue evidence="2">Leaf</tissue>
    </source>
</reference>
<accession>A0A7J8M1A4</accession>